<accession>A0A9Q0NDE7</accession>
<protein>
    <submittedName>
        <fullName evidence="1">Uncharacterized protein</fullName>
    </submittedName>
</protein>
<dbReference type="Proteomes" id="UP001151699">
    <property type="component" value="Chromosome A"/>
</dbReference>
<name>A0A9Q0NDE7_9DIPT</name>
<evidence type="ECO:0000313" key="1">
    <source>
        <dbReference type="EMBL" id="KAJ6648266.1"/>
    </source>
</evidence>
<organism evidence="1 2">
    <name type="scientific">Pseudolycoriella hygida</name>
    <dbReference type="NCBI Taxonomy" id="35572"/>
    <lineage>
        <taxon>Eukaryota</taxon>
        <taxon>Metazoa</taxon>
        <taxon>Ecdysozoa</taxon>
        <taxon>Arthropoda</taxon>
        <taxon>Hexapoda</taxon>
        <taxon>Insecta</taxon>
        <taxon>Pterygota</taxon>
        <taxon>Neoptera</taxon>
        <taxon>Endopterygota</taxon>
        <taxon>Diptera</taxon>
        <taxon>Nematocera</taxon>
        <taxon>Sciaroidea</taxon>
        <taxon>Sciaridae</taxon>
        <taxon>Pseudolycoriella</taxon>
    </lineage>
</organism>
<reference evidence="1" key="1">
    <citation type="submission" date="2022-07" db="EMBL/GenBank/DDBJ databases">
        <authorList>
            <person name="Trinca V."/>
            <person name="Uliana J.V.C."/>
            <person name="Torres T.T."/>
            <person name="Ward R.J."/>
            <person name="Monesi N."/>
        </authorList>
    </citation>
    <scope>NUCLEOTIDE SEQUENCE</scope>
    <source>
        <strain evidence="1">HSMRA1968</strain>
        <tissue evidence="1">Whole embryos</tissue>
    </source>
</reference>
<dbReference type="OrthoDB" id="7782538at2759"/>
<dbReference type="AlphaFoldDB" id="A0A9Q0NDE7"/>
<proteinExistence type="predicted"/>
<dbReference type="EMBL" id="WJQU01000001">
    <property type="protein sequence ID" value="KAJ6648266.1"/>
    <property type="molecule type" value="Genomic_DNA"/>
</dbReference>
<evidence type="ECO:0000313" key="2">
    <source>
        <dbReference type="Proteomes" id="UP001151699"/>
    </source>
</evidence>
<comment type="caution">
    <text evidence="1">The sequence shown here is derived from an EMBL/GenBank/DDBJ whole genome shotgun (WGS) entry which is preliminary data.</text>
</comment>
<feature type="non-terminal residue" evidence="1">
    <location>
        <position position="109"/>
    </location>
</feature>
<gene>
    <name evidence="1" type="ORF">Bhyg_03493</name>
</gene>
<sequence length="109" mass="12269">MPIALLLAIGYLTPGANRLFLVCTNVRLQEGSVSLIYGSITLFILVNSCQSSSLQMKYLIQSIELYAFWTSDNMELHCLKQEIFSQINYLPIYVSGSGFFTIDRQYLAG</sequence>
<keyword evidence="2" id="KW-1185">Reference proteome</keyword>